<evidence type="ECO:0000256" key="3">
    <source>
        <dbReference type="ARBA" id="ARBA00007931"/>
    </source>
</evidence>
<feature type="transmembrane region" description="Helical" evidence="7">
    <location>
        <begin position="236"/>
        <end position="257"/>
    </location>
</feature>
<dbReference type="GO" id="GO:0005737">
    <property type="term" value="C:cytoplasm"/>
    <property type="evidence" value="ECO:0007669"/>
    <property type="project" value="TreeGrafter"/>
</dbReference>
<dbReference type="GO" id="GO:0016020">
    <property type="term" value="C:membrane"/>
    <property type="evidence" value="ECO:0007669"/>
    <property type="project" value="InterPro"/>
</dbReference>
<dbReference type="Pfam" id="PF25973">
    <property type="entry name" value="BSH_CzcB"/>
    <property type="match status" value="1"/>
</dbReference>
<evidence type="ECO:0000313" key="11">
    <source>
        <dbReference type="Proteomes" id="UP000528824"/>
    </source>
</evidence>
<keyword evidence="10" id="KW-0378">Hydrolase</keyword>
<keyword evidence="10" id="KW-0645">Protease</keyword>
<accession>A0A7W8XET1</accession>
<feature type="transmembrane region" description="Helical" evidence="7">
    <location>
        <begin position="135"/>
        <end position="157"/>
    </location>
</feature>
<evidence type="ECO:0000313" key="10">
    <source>
        <dbReference type="EMBL" id="MBB5561319.1"/>
    </source>
</evidence>
<feature type="transmembrane region" description="Helical" evidence="7">
    <location>
        <begin position="341"/>
        <end position="364"/>
    </location>
</feature>
<evidence type="ECO:0000256" key="2">
    <source>
        <dbReference type="ARBA" id="ARBA00004127"/>
    </source>
</evidence>
<proteinExistence type="inferred from homology"/>
<name>A0A7W8XET1_9HYPH</name>
<dbReference type="AlphaFoldDB" id="A0A7W8XET1"/>
<keyword evidence="6 7" id="KW-0472">Membrane</keyword>
<dbReference type="PANTHER" id="PTHR13325">
    <property type="entry name" value="PROTEASE M50 MEMBRANE-BOUND TRANSCRIPTION FACTOR SITE 2 PROTEASE"/>
    <property type="match status" value="1"/>
</dbReference>
<dbReference type="GO" id="GO:0031293">
    <property type="term" value="P:membrane protein intracellular domain proteolysis"/>
    <property type="evidence" value="ECO:0007669"/>
    <property type="project" value="TreeGrafter"/>
</dbReference>
<organism evidence="10 11">
    <name type="scientific">Rhizobium lentis</name>
    <dbReference type="NCBI Taxonomy" id="1138194"/>
    <lineage>
        <taxon>Bacteria</taxon>
        <taxon>Pseudomonadati</taxon>
        <taxon>Pseudomonadota</taxon>
        <taxon>Alphaproteobacteria</taxon>
        <taxon>Hyphomicrobiales</taxon>
        <taxon>Rhizobiaceae</taxon>
        <taxon>Rhizobium/Agrobacterium group</taxon>
        <taxon>Rhizobium</taxon>
    </lineage>
</organism>
<evidence type="ECO:0000256" key="4">
    <source>
        <dbReference type="ARBA" id="ARBA00022692"/>
    </source>
</evidence>
<dbReference type="GO" id="GO:0012505">
    <property type="term" value="C:endomembrane system"/>
    <property type="evidence" value="ECO:0007669"/>
    <property type="project" value="UniProtKB-SubCell"/>
</dbReference>
<comment type="caution">
    <text evidence="10">The sequence shown here is derived from an EMBL/GenBank/DDBJ whole genome shotgun (WGS) entry which is preliminary data.</text>
</comment>
<gene>
    <name evidence="10" type="ORF">GGI59_002994</name>
</gene>
<dbReference type="GO" id="GO:0004222">
    <property type="term" value="F:metalloendopeptidase activity"/>
    <property type="evidence" value="ECO:0007669"/>
    <property type="project" value="InterPro"/>
</dbReference>
<evidence type="ECO:0000256" key="6">
    <source>
        <dbReference type="ARBA" id="ARBA00023136"/>
    </source>
</evidence>
<comment type="subcellular location">
    <subcellularLocation>
        <location evidence="2">Endomembrane system</location>
        <topology evidence="2">Multi-pass membrane protein</topology>
    </subcellularLocation>
</comment>
<dbReference type="Proteomes" id="UP000528824">
    <property type="component" value="Unassembled WGS sequence"/>
</dbReference>
<comment type="cofactor">
    <cofactor evidence="1">
        <name>Zn(2+)</name>
        <dbReference type="ChEBI" id="CHEBI:29105"/>
    </cofactor>
</comment>
<dbReference type="Pfam" id="PF02163">
    <property type="entry name" value="Peptidase_M50"/>
    <property type="match status" value="1"/>
</dbReference>
<comment type="similarity">
    <text evidence="3">Belongs to the peptidase M50B family.</text>
</comment>
<feature type="transmembrane region" description="Helical" evidence="7">
    <location>
        <begin position="409"/>
        <end position="426"/>
    </location>
</feature>
<evidence type="ECO:0000256" key="1">
    <source>
        <dbReference type="ARBA" id="ARBA00001947"/>
    </source>
</evidence>
<feature type="domain" description="Peptidase M50" evidence="8">
    <location>
        <begin position="181"/>
        <end position="282"/>
    </location>
</feature>
<keyword evidence="11" id="KW-1185">Reference proteome</keyword>
<keyword evidence="5 7" id="KW-1133">Transmembrane helix</keyword>
<dbReference type="RefSeq" id="WP_183916495.1">
    <property type="nucleotide sequence ID" value="NZ_JACHBB010000005.1"/>
</dbReference>
<protein>
    <submittedName>
        <fullName evidence="10">Putative peptide zinc metalloprotease protein</fullName>
    </submittedName>
</protein>
<evidence type="ECO:0000259" key="9">
    <source>
        <dbReference type="Pfam" id="PF25973"/>
    </source>
</evidence>
<feature type="domain" description="CzcB-like barrel-sandwich hybrid" evidence="9">
    <location>
        <begin position="443"/>
        <end position="566"/>
    </location>
</feature>
<reference evidence="10 11" key="1">
    <citation type="submission" date="2020-08" db="EMBL/GenBank/DDBJ databases">
        <title>Genomic Encyclopedia of Type Strains, Phase IV (KMG-V): Genome sequencing to study the core and pangenomes of soil and plant-associated prokaryotes.</title>
        <authorList>
            <person name="Whitman W."/>
        </authorList>
    </citation>
    <scope>NUCLEOTIDE SEQUENCE [LARGE SCALE GENOMIC DNA]</scope>
    <source>
        <strain evidence="10 11">SEMIA 4034</strain>
    </source>
</reference>
<dbReference type="EMBL" id="JACHBC010000005">
    <property type="protein sequence ID" value="MBB5561319.1"/>
    <property type="molecule type" value="Genomic_DNA"/>
</dbReference>
<dbReference type="Gene3D" id="2.40.50.100">
    <property type="match status" value="1"/>
</dbReference>
<keyword evidence="10" id="KW-0482">Metalloprotease</keyword>
<dbReference type="InterPro" id="IPR058647">
    <property type="entry name" value="BSH_CzcB-like"/>
</dbReference>
<feature type="transmembrane region" description="Helical" evidence="7">
    <location>
        <begin position="209"/>
        <end position="229"/>
    </location>
</feature>
<sequence length="694" mass="78007">MRDELVLERAGRLRGGAPSWTLYDPAANRFYRIGWLEFEVLCRWRLGDMQEIADQIGRDTTLRPEKTDIEQFFRFLSNAHLLREARPEATRRLLERKAAGQHGWLTWLIHHYLFIRIPLLRPDRILGILLRRLEWVYSYGFLTTTVLVGLTGLYLALRQWDTFKVSFPWFFSLEGAALAGAALLFSKVLHELGHGLTAKRYGCRVPSMGVALLVMAPVLYTDTSAAWRLKDRRKRLAIGCAGVAAECCLAAYALLLWSFLPDGAFRSVVLVWATTAWVLTVFINMSPFMRFDGYYLFSDLIDVPNLQERSFALARHKLREMLFDFRAPPPEPWSRGMRRILLVYAFSTWLYRFFLFLGIALVVYHMFFKALGILLFAVELWWFTARPIVRELIDWGKRRRSRPLNARTVLTFTIFAGILVTLVVPWRGSVHAPALLAAATQVELFTQVAGRVSVIHVKVGDRVERDEPLIEFASPEIEFKFKKARLHVDDLVMRIRAAAQDPTLRSDAQLLERELEGAKAELAAAEVERGRLVIRAQVSGTVVQLADPLAVGEWLKVGESVGLIADAKAARVRAYVMEADLQRIEVGGEGSFVPADLASPRLKARVITIDGAAIETLPDGELASLHGGAIATRQGANATLVPEVSLYRVTLEVAEPSSLQHLMSGIAVIEARPASIAGQIWRKVAGVIIRESGI</sequence>
<evidence type="ECO:0000259" key="8">
    <source>
        <dbReference type="Pfam" id="PF02163"/>
    </source>
</evidence>
<feature type="transmembrane region" description="Helical" evidence="7">
    <location>
        <begin position="263"/>
        <end position="283"/>
    </location>
</feature>
<dbReference type="InterPro" id="IPR001193">
    <property type="entry name" value="MBTPS2"/>
</dbReference>
<feature type="transmembrane region" description="Helical" evidence="7">
    <location>
        <begin position="370"/>
        <end position="389"/>
    </location>
</feature>
<dbReference type="InterPro" id="IPR008915">
    <property type="entry name" value="Peptidase_M50"/>
</dbReference>
<evidence type="ECO:0000256" key="5">
    <source>
        <dbReference type="ARBA" id="ARBA00022989"/>
    </source>
</evidence>
<feature type="transmembrane region" description="Helical" evidence="7">
    <location>
        <begin position="169"/>
        <end position="189"/>
    </location>
</feature>
<dbReference type="PANTHER" id="PTHR13325:SF3">
    <property type="entry name" value="MEMBRANE-BOUND TRANSCRIPTION FACTOR SITE-2 PROTEASE"/>
    <property type="match status" value="1"/>
</dbReference>
<evidence type="ECO:0000256" key="7">
    <source>
        <dbReference type="SAM" id="Phobius"/>
    </source>
</evidence>
<keyword evidence="4 7" id="KW-0812">Transmembrane</keyword>